<accession>A0A9D1N5R2</accession>
<protein>
    <submittedName>
        <fullName evidence="1">Pyridoxamine 5'-phosphate oxidase family protein</fullName>
    </submittedName>
</protein>
<evidence type="ECO:0000313" key="1">
    <source>
        <dbReference type="EMBL" id="HIU95146.1"/>
    </source>
</evidence>
<proteinExistence type="predicted"/>
<dbReference type="SUPFAM" id="SSF50475">
    <property type="entry name" value="FMN-binding split barrel"/>
    <property type="match status" value="1"/>
</dbReference>
<comment type="caution">
    <text evidence="1">The sequence shown here is derived from an EMBL/GenBank/DDBJ whole genome shotgun (WGS) entry which is preliminary data.</text>
</comment>
<evidence type="ECO:0000313" key="2">
    <source>
        <dbReference type="Proteomes" id="UP000824130"/>
    </source>
</evidence>
<dbReference type="AlphaFoldDB" id="A0A9D1N5R2"/>
<dbReference type="Pfam" id="PF12900">
    <property type="entry name" value="Pyridox_ox_2"/>
    <property type="match status" value="1"/>
</dbReference>
<name>A0A9D1N5R2_9FIRM</name>
<organism evidence="1 2">
    <name type="scientific">Candidatus Allocopromorpha excrementipullorum</name>
    <dbReference type="NCBI Taxonomy" id="2840743"/>
    <lineage>
        <taxon>Bacteria</taxon>
        <taxon>Bacillati</taxon>
        <taxon>Bacillota</taxon>
        <taxon>Clostridia</taxon>
        <taxon>Eubacteriales</taxon>
        <taxon>Eubacteriaceae</taxon>
        <taxon>Eubacteriaceae incertae sedis</taxon>
        <taxon>Candidatus Allocopromorpha</taxon>
    </lineage>
</organism>
<reference evidence="1" key="2">
    <citation type="journal article" date="2021" name="PeerJ">
        <title>Extensive microbial diversity within the chicken gut microbiome revealed by metagenomics and culture.</title>
        <authorList>
            <person name="Gilroy R."/>
            <person name="Ravi A."/>
            <person name="Getino M."/>
            <person name="Pursley I."/>
            <person name="Horton D.L."/>
            <person name="Alikhan N.F."/>
            <person name="Baker D."/>
            <person name="Gharbi K."/>
            <person name="Hall N."/>
            <person name="Watson M."/>
            <person name="Adriaenssens E.M."/>
            <person name="Foster-Nyarko E."/>
            <person name="Jarju S."/>
            <person name="Secka A."/>
            <person name="Antonio M."/>
            <person name="Oren A."/>
            <person name="Chaudhuri R.R."/>
            <person name="La Ragione R."/>
            <person name="Hildebrand F."/>
            <person name="Pallen M.J."/>
        </authorList>
    </citation>
    <scope>NUCLEOTIDE SEQUENCE</scope>
    <source>
        <strain evidence="1">ChiSjej4B22-8349</strain>
    </source>
</reference>
<dbReference type="InterPro" id="IPR024747">
    <property type="entry name" value="Pyridox_Oxase-rel"/>
</dbReference>
<dbReference type="Gene3D" id="2.30.110.10">
    <property type="entry name" value="Electron Transport, Fmn-binding Protein, Chain A"/>
    <property type="match status" value="1"/>
</dbReference>
<dbReference type="EMBL" id="DVOB01000007">
    <property type="protein sequence ID" value="HIU95146.1"/>
    <property type="molecule type" value="Genomic_DNA"/>
</dbReference>
<dbReference type="PANTHER" id="PTHR34071">
    <property type="entry name" value="5-NITROIMIDAZOLE ANTIBIOTICS RESISTANCE PROTEIN, NIMA-FAMILY-RELATED PROTEIN-RELATED"/>
    <property type="match status" value="1"/>
</dbReference>
<gene>
    <name evidence="1" type="ORF">IAD25_00350</name>
</gene>
<reference evidence="1" key="1">
    <citation type="submission" date="2020-10" db="EMBL/GenBank/DDBJ databases">
        <authorList>
            <person name="Gilroy R."/>
        </authorList>
    </citation>
    <scope>NUCLEOTIDE SEQUENCE</scope>
    <source>
        <strain evidence="1">ChiSjej4B22-8349</strain>
    </source>
</reference>
<dbReference type="PANTHER" id="PTHR34071:SF2">
    <property type="entry name" value="FLAVIN-NUCLEOTIDE-BINDING PROTEIN"/>
    <property type="match status" value="1"/>
</dbReference>
<sequence length="155" mass="17277">MFREMRLKEQALSQDEIEKVLTTAANGTLAVFGEDGYPYSVPVNFVYKDGKIYFHGAAEGYKYDCLSKNGNVSFSIISKDDIAKENFTTLFESVILFGKVEIIKDTAQKIPVLEALVGKYSAEFMESGKEYIRKGCGSCAYQLTIEHITGKRGVI</sequence>
<dbReference type="Proteomes" id="UP000824130">
    <property type="component" value="Unassembled WGS sequence"/>
</dbReference>
<dbReference type="InterPro" id="IPR012349">
    <property type="entry name" value="Split_barrel_FMN-bd"/>
</dbReference>